<organism evidence="4 5">
    <name type="scientific">Chryseobacterium phosphatilyticum</name>
    <dbReference type="NCBI Taxonomy" id="475075"/>
    <lineage>
        <taxon>Bacteria</taxon>
        <taxon>Pseudomonadati</taxon>
        <taxon>Bacteroidota</taxon>
        <taxon>Flavobacteriia</taxon>
        <taxon>Flavobacteriales</taxon>
        <taxon>Weeksellaceae</taxon>
        <taxon>Chryseobacterium group</taxon>
        <taxon>Chryseobacterium</taxon>
    </lineage>
</organism>
<dbReference type="SUPFAM" id="SSF53300">
    <property type="entry name" value="vWA-like"/>
    <property type="match status" value="1"/>
</dbReference>
<dbReference type="EMBL" id="PPED02000003">
    <property type="protein sequence ID" value="PWN69138.1"/>
    <property type="molecule type" value="Genomic_DNA"/>
</dbReference>
<accession>A0A316XCT9</accession>
<sequence>MLFLNKSKFKIITMKKAFLLSLFLLITSWNSIKAQTDYIICLDNGATISNTRFNEIKLTAAKLIERIMSCNSKNRYAVVHYGAGLNNGPSLGLIPRIYIESDFTTSTYPDPYLTRRMNYGQHFHEALGLIGNALDGVSSTEIISPQTSLHRNGASKFVVVVLTDGSRNNGDLSTGSYLVNYSDTQLNSPGAFKNVTDFKVARNAKFAMIHMSPNAQSTAAGASIASAGGSYNGTVESNTADPDYGILPRLYYPRTYSFIFDSVSEMPKFDELVNNICSGPMPYEGSLRFFYEFNACAKPTDFNITGQFSLPAGSVVVNNKLVLRNVSTGVDYGISTTPTVTGNQVIYHFYPSDINIPPGSTSKYRFIMTLQHTIPGGGTAEVMSWNNYPFFPYDLDLSGLCTRAMSGSTGVSNLKISPNPTDGAFKVIIHKEIESGKLDVMDLNSNILFTKTVKGKVFDADIKNQKQGVYIVKITSDKNEIFTEKIIKK</sequence>
<reference evidence="4 5" key="1">
    <citation type="submission" date="2018-04" db="EMBL/GenBank/DDBJ databases">
        <title>Draft Genome Sequence of Phosphate-Solubilizing Chryseobacterium sp. ISE14 that is a Biocontrol and Plant Growth-Promoting Rhizobacterium Isolated from Cucumber.</title>
        <authorList>
            <person name="Jeong J.-J."/>
            <person name="Sang M.K."/>
            <person name="Choi I.-G."/>
            <person name="Kim K.D."/>
        </authorList>
    </citation>
    <scope>NUCLEOTIDE SEQUENCE [LARGE SCALE GENOMIC DNA]</scope>
    <source>
        <strain evidence="4 5">ISE14</strain>
    </source>
</reference>
<evidence type="ECO:0000313" key="4">
    <source>
        <dbReference type="EMBL" id="PWN69138.1"/>
    </source>
</evidence>
<evidence type="ECO:0000313" key="5">
    <source>
        <dbReference type="Proteomes" id="UP000236594"/>
    </source>
</evidence>
<protein>
    <submittedName>
        <fullName evidence="4">T9SS C-terminal target domain-containing protein</fullName>
    </submittedName>
</protein>
<dbReference type="InterPro" id="IPR026444">
    <property type="entry name" value="Secre_tail"/>
</dbReference>
<dbReference type="Proteomes" id="UP000236594">
    <property type="component" value="Unassembled WGS sequence"/>
</dbReference>
<evidence type="ECO:0000259" key="3">
    <source>
        <dbReference type="PROSITE" id="PS50234"/>
    </source>
</evidence>
<dbReference type="NCBIfam" id="TIGR04183">
    <property type="entry name" value="Por_Secre_tail"/>
    <property type="match status" value="1"/>
</dbReference>
<dbReference type="Gene3D" id="3.40.50.410">
    <property type="entry name" value="von Willebrand factor, type A domain"/>
    <property type="match status" value="1"/>
</dbReference>
<proteinExistence type="predicted"/>
<dbReference type="Pfam" id="PF18962">
    <property type="entry name" value="Por_Secre_tail"/>
    <property type="match status" value="1"/>
</dbReference>
<dbReference type="InterPro" id="IPR036465">
    <property type="entry name" value="vWFA_dom_sf"/>
</dbReference>
<dbReference type="AlphaFoldDB" id="A0A316XCT9"/>
<dbReference type="OrthoDB" id="1274819at2"/>
<feature type="signal peptide" evidence="2">
    <location>
        <begin position="1"/>
        <end position="34"/>
    </location>
</feature>
<evidence type="ECO:0000256" key="1">
    <source>
        <dbReference type="ARBA" id="ARBA00022729"/>
    </source>
</evidence>
<comment type="caution">
    <text evidence="4">The sequence shown here is derived from an EMBL/GenBank/DDBJ whole genome shotgun (WGS) entry which is preliminary data.</text>
</comment>
<dbReference type="PROSITE" id="PS50234">
    <property type="entry name" value="VWFA"/>
    <property type="match status" value="1"/>
</dbReference>
<name>A0A316XCT9_9FLAO</name>
<feature type="chain" id="PRO_5016273712" evidence="2">
    <location>
        <begin position="35"/>
        <end position="489"/>
    </location>
</feature>
<dbReference type="InterPro" id="IPR002035">
    <property type="entry name" value="VWF_A"/>
</dbReference>
<keyword evidence="1 2" id="KW-0732">Signal</keyword>
<feature type="domain" description="VWFA" evidence="3">
    <location>
        <begin position="37"/>
        <end position="276"/>
    </location>
</feature>
<keyword evidence="5" id="KW-1185">Reference proteome</keyword>
<evidence type="ECO:0000256" key="2">
    <source>
        <dbReference type="SAM" id="SignalP"/>
    </source>
</evidence>
<gene>
    <name evidence="4" type="ORF">C1631_013825</name>
</gene>